<keyword evidence="2" id="KW-1185">Reference proteome</keyword>
<comment type="caution">
    <text evidence="1">The sequence shown here is derived from an EMBL/GenBank/DDBJ whole genome shotgun (WGS) entry which is preliminary data.</text>
</comment>
<evidence type="ECO:0000313" key="2">
    <source>
        <dbReference type="Proteomes" id="UP001233172"/>
    </source>
</evidence>
<dbReference type="AlphaFoldDB" id="A0AAD8AN63"/>
<reference evidence="1" key="2">
    <citation type="submission" date="2023-04" db="EMBL/GenBank/DDBJ databases">
        <authorList>
            <person name="Bu L."/>
            <person name="Lu L."/>
            <person name="Laidemitt M.R."/>
            <person name="Zhang S.M."/>
            <person name="Mutuku M."/>
            <person name="Mkoji G."/>
            <person name="Steinauer M."/>
            <person name="Loker E.S."/>
        </authorList>
    </citation>
    <scope>NUCLEOTIDE SEQUENCE</scope>
    <source>
        <strain evidence="1">KasaAsao</strain>
        <tissue evidence="1">Whole Snail</tissue>
    </source>
</reference>
<evidence type="ECO:0000313" key="1">
    <source>
        <dbReference type="EMBL" id="KAK0039208.1"/>
    </source>
</evidence>
<organism evidence="1 2">
    <name type="scientific">Biomphalaria pfeifferi</name>
    <name type="common">Bloodfluke planorb</name>
    <name type="synonym">Freshwater snail</name>
    <dbReference type="NCBI Taxonomy" id="112525"/>
    <lineage>
        <taxon>Eukaryota</taxon>
        <taxon>Metazoa</taxon>
        <taxon>Spiralia</taxon>
        <taxon>Lophotrochozoa</taxon>
        <taxon>Mollusca</taxon>
        <taxon>Gastropoda</taxon>
        <taxon>Heterobranchia</taxon>
        <taxon>Euthyneura</taxon>
        <taxon>Panpulmonata</taxon>
        <taxon>Hygrophila</taxon>
        <taxon>Lymnaeoidea</taxon>
        <taxon>Planorbidae</taxon>
        <taxon>Biomphalaria</taxon>
    </lineage>
</organism>
<proteinExistence type="predicted"/>
<sequence length="106" mass="12678">MAILGNNLYRKEQNKKDDAANVDLELSRLDDDIRKLKIDFDIYFNGGSKRPPLEARARLEANMKRIADNRNLTYAQRYQFNTVMSRFTSYRELWRRMLKRKGEEMA</sequence>
<name>A0AAD8AN63_BIOPF</name>
<dbReference type="EMBL" id="JASAOG010000477">
    <property type="protein sequence ID" value="KAK0039208.1"/>
    <property type="molecule type" value="Genomic_DNA"/>
</dbReference>
<protein>
    <submittedName>
        <fullName evidence="1">Uncharacterized protein</fullName>
    </submittedName>
</protein>
<gene>
    <name evidence="1" type="ORF">Bpfe_031361</name>
</gene>
<dbReference type="Proteomes" id="UP001233172">
    <property type="component" value="Unassembled WGS sequence"/>
</dbReference>
<reference evidence="1" key="1">
    <citation type="journal article" date="2023" name="PLoS Negl. Trop. Dis.">
        <title>A genome sequence for Biomphalaria pfeifferi, the major vector snail for the human-infecting parasite Schistosoma mansoni.</title>
        <authorList>
            <person name="Bu L."/>
            <person name="Lu L."/>
            <person name="Laidemitt M.R."/>
            <person name="Zhang S.M."/>
            <person name="Mutuku M."/>
            <person name="Mkoji G."/>
            <person name="Steinauer M."/>
            <person name="Loker E.S."/>
        </authorList>
    </citation>
    <scope>NUCLEOTIDE SEQUENCE</scope>
    <source>
        <strain evidence="1">KasaAsao</strain>
    </source>
</reference>
<accession>A0AAD8AN63</accession>